<keyword evidence="1" id="KW-0812">Transmembrane</keyword>
<accession>A0A9W9LE61</accession>
<keyword evidence="1" id="KW-0472">Membrane</keyword>
<dbReference type="AlphaFoldDB" id="A0A9W9LE61"/>
<reference evidence="2" key="2">
    <citation type="journal article" date="2023" name="IMA Fungus">
        <title>Comparative genomic study of the Penicillium genus elucidates a diverse pangenome and 15 lateral gene transfer events.</title>
        <authorList>
            <person name="Petersen C."/>
            <person name="Sorensen T."/>
            <person name="Nielsen M.R."/>
            <person name="Sondergaard T.E."/>
            <person name="Sorensen J.L."/>
            <person name="Fitzpatrick D.A."/>
            <person name="Frisvad J.C."/>
            <person name="Nielsen K.L."/>
        </authorList>
    </citation>
    <scope>NUCLEOTIDE SEQUENCE</scope>
    <source>
        <strain evidence="2">IBT 26290</strain>
    </source>
</reference>
<reference evidence="2" key="1">
    <citation type="submission" date="2022-11" db="EMBL/GenBank/DDBJ databases">
        <authorList>
            <person name="Petersen C."/>
        </authorList>
    </citation>
    <scope>NUCLEOTIDE SEQUENCE</scope>
    <source>
        <strain evidence="2">IBT 26290</strain>
    </source>
</reference>
<gene>
    <name evidence="2" type="ORF">N7482_010189</name>
</gene>
<evidence type="ECO:0000313" key="3">
    <source>
        <dbReference type="Proteomes" id="UP001149163"/>
    </source>
</evidence>
<keyword evidence="1" id="KW-1133">Transmembrane helix</keyword>
<protein>
    <submittedName>
        <fullName evidence="2">Uncharacterized protein</fullName>
    </submittedName>
</protein>
<feature type="transmembrane region" description="Helical" evidence="1">
    <location>
        <begin position="89"/>
        <end position="107"/>
    </location>
</feature>
<dbReference type="RefSeq" id="XP_056538270.1">
    <property type="nucleotide sequence ID" value="XM_056692313.1"/>
</dbReference>
<sequence length="164" mass="18179">MPINTTLLLHVTPLASTTGTLAHALLENIAFTTFLDPSIRSTSDTILPTWFARVFRRAVWTVLALNVTTIVTTATVLHRGGRGHSQTFYWAGLVGAVGHLCFVPWVMGPVERIVEGRRESKREGERLGARPTVDLEAWLRVHWVRMCTVDLMAWIACVGAVCTL</sequence>
<dbReference type="GeneID" id="81431489"/>
<dbReference type="Proteomes" id="UP001149163">
    <property type="component" value="Unassembled WGS sequence"/>
</dbReference>
<dbReference type="OrthoDB" id="1523883at2759"/>
<name>A0A9W9LE61_9EURO</name>
<organism evidence="2 3">
    <name type="scientific">Penicillium canariense</name>
    <dbReference type="NCBI Taxonomy" id="189055"/>
    <lineage>
        <taxon>Eukaryota</taxon>
        <taxon>Fungi</taxon>
        <taxon>Dikarya</taxon>
        <taxon>Ascomycota</taxon>
        <taxon>Pezizomycotina</taxon>
        <taxon>Eurotiomycetes</taxon>
        <taxon>Eurotiomycetidae</taxon>
        <taxon>Eurotiales</taxon>
        <taxon>Aspergillaceae</taxon>
        <taxon>Penicillium</taxon>
    </lineage>
</organism>
<comment type="caution">
    <text evidence="2">The sequence shown here is derived from an EMBL/GenBank/DDBJ whole genome shotgun (WGS) entry which is preliminary data.</text>
</comment>
<dbReference type="EMBL" id="JAPQKN010000008">
    <property type="protein sequence ID" value="KAJ5150937.1"/>
    <property type="molecule type" value="Genomic_DNA"/>
</dbReference>
<keyword evidence="3" id="KW-1185">Reference proteome</keyword>
<proteinExistence type="predicted"/>
<evidence type="ECO:0000256" key="1">
    <source>
        <dbReference type="SAM" id="Phobius"/>
    </source>
</evidence>
<feature type="transmembrane region" description="Helical" evidence="1">
    <location>
        <begin position="58"/>
        <end position="77"/>
    </location>
</feature>
<evidence type="ECO:0000313" key="2">
    <source>
        <dbReference type="EMBL" id="KAJ5150937.1"/>
    </source>
</evidence>